<feature type="transmembrane region" description="Helical" evidence="1">
    <location>
        <begin position="134"/>
        <end position="151"/>
    </location>
</feature>
<dbReference type="PANTHER" id="PTHR22911">
    <property type="entry name" value="ACYL-MALONYL CONDENSING ENZYME-RELATED"/>
    <property type="match status" value="1"/>
</dbReference>
<evidence type="ECO:0000259" key="2">
    <source>
        <dbReference type="Pfam" id="PF00892"/>
    </source>
</evidence>
<dbReference type="SUPFAM" id="SSF103481">
    <property type="entry name" value="Multidrug resistance efflux transporter EmrE"/>
    <property type="match status" value="2"/>
</dbReference>
<keyword evidence="1" id="KW-0472">Membrane</keyword>
<keyword evidence="1" id="KW-1133">Transmembrane helix</keyword>
<reference evidence="4" key="1">
    <citation type="journal article" date="2019" name="Int. J. Syst. Evol. Microbiol.">
        <title>The Global Catalogue of Microorganisms (GCM) 10K type strain sequencing project: providing services to taxonomists for standard genome sequencing and annotation.</title>
        <authorList>
            <consortium name="The Broad Institute Genomics Platform"/>
            <consortium name="The Broad Institute Genome Sequencing Center for Infectious Disease"/>
            <person name="Wu L."/>
            <person name="Ma J."/>
        </authorList>
    </citation>
    <scope>NUCLEOTIDE SEQUENCE [LARGE SCALE GENOMIC DNA]</scope>
    <source>
        <strain evidence="4">KCTC 42456</strain>
    </source>
</reference>
<comment type="caution">
    <text evidence="3">The sequence shown here is derived from an EMBL/GenBank/DDBJ whole genome shotgun (WGS) entry which is preliminary data.</text>
</comment>
<protein>
    <submittedName>
        <fullName evidence="3">EamA family transporter</fullName>
    </submittedName>
</protein>
<keyword evidence="4" id="KW-1185">Reference proteome</keyword>
<accession>A0ABW5TLM6</accession>
<gene>
    <name evidence="3" type="ORF">ACFSSE_00090</name>
</gene>
<feature type="transmembrane region" description="Helical" evidence="1">
    <location>
        <begin position="270"/>
        <end position="291"/>
    </location>
</feature>
<feature type="transmembrane region" description="Helical" evidence="1">
    <location>
        <begin position="185"/>
        <end position="208"/>
    </location>
</feature>
<dbReference type="Proteomes" id="UP001597546">
    <property type="component" value="Unassembled WGS sequence"/>
</dbReference>
<dbReference type="InterPro" id="IPR037185">
    <property type="entry name" value="EmrE-like"/>
</dbReference>
<feature type="transmembrane region" description="Helical" evidence="1">
    <location>
        <begin position="214"/>
        <end position="237"/>
    </location>
</feature>
<keyword evidence="1" id="KW-0812">Transmembrane</keyword>
<feature type="transmembrane region" description="Helical" evidence="1">
    <location>
        <begin position="157"/>
        <end position="173"/>
    </location>
</feature>
<evidence type="ECO:0000313" key="3">
    <source>
        <dbReference type="EMBL" id="MFD2730093.1"/>
    </source>
</evidence>
<name>A0ABW5TLM6_9SPHI</name>
<evidence type="ECO:0000256" key="1">
    <source>
        <dbReference type="SAM" id="Phobius"/>
    </source>
</evidence>
<dbReference type="InterPro" id="IPR000620">
    <property type="entry name" value="EamA_dom"/>
</dbReference>
<organism evidence="3 4">
    <name type="scientific">Pedobacter alpinus</name>
    <dbReference type="NCBI Taxonomy" id="1590643"/>
    <lineage>
        <taxon>Bacteria</taxon>
        <taxon>Pseudomonadati</taxon>
        <taxon>Bacteroidota</taxon>
        <taxon>Sphingobacteriia</taxon>
        <taxon>Sphingobacteriales</taxon>
        <taxon>Sphingobacteriaceae</taxon>
        <taxon>Pedobacter</taxon>
    </lineage>
</organism>
<feature type="domain" description="EamA" evidence="2">
    <location>
        <begin position="157"/>
        <end position="287"/>
    </location>
</feature>
<feature type="transmembrane region" description="Helical" evidence="1">
    <location>
        <begin position="76"/>
        <end position="97"/>
    </location>
</feature>
<feature type="domain" description="EamA" evidence="2">
    <location>
        <begin position="8"/>
        <end position="150"/>
    </location>
</feature>
<dbReference type="PANTHER" id="PTHR22911:SF137">
    <property type="entry name" value="SOLUTE CARRIER FAMILY 35 MEMBER G2-RELATED"/>
    <property type="match status" value="1"/>
</dbReference>
<dbReference type="EMBL" id="JBHULV010000001">
    <property type="protein sequence ID" value="MFD2730093.1"/>
    <property type="molecule type" value="Genomic_DNA"/>
</dbReference>
<feature type="transmembrane region" description="Helical" evidence="1">
    <location>
        <begin position="35"/>
        <end position="55"/>
    </location>
</feature>
<sequence length="307" mass="34636">MNKKALALSSALLANVIWGFISIAFRFLKEYPAEQILYYRIFVSFVICWLYILIVNSKKLSADVKEIASTNGKDAYKLYGLILLSGVFITLNWFTFIYVVNNVNLKSAAFAYMVCPLITALGGFVILKEELSRFKIIGIALAIVSIFILATGSFMDVMWSVTTAAFYAFFLIIQRIIQNISKINMLGFQLVIALGLVLPLFFIFPQPIPNDINFWIDILIISVVFTIIPLLLSLYALSVLPSSTVGILIYINPVVAFSIAFFYFNEGIKANQVLAYGLLVFAVIIFNLKIIKDSFFKLNQKRMLKQI</sequence>
<feature type="transmembrane region" description="Helical" evidence="1">
    <location>
        <begin position="244"/>
        <end position="264"/>
    </location>
</feature>
<dbReference type="RefSeq" id="WP_379044950.1">
    <property type="nucleotide sequence ID" value="NZ_JBHSKW010000050.1"/>
</dbReference>
<dbReference type="Pfam" id="PF00892">
    <property type="entry name" value="EamA"/>
    <property type="match status" value="2"/>
</dbReference>
<feature type="transmembrane region" description="Helical" evidence="1">
    <location>
        <begin position="109"/>
        <end position="127"/>
    </location>
</feature>
<proteinExistence type="predicted"/>
<evidence type="ECO:0000313" key="4">
    <source>
        <dbReference type="Proteomes" id="UP001597546"/>
    </source>
</evidence>